<organism evidence="2">
    <name type="scientific">Florenciella parvula</name>
    <dbReference type="NCBI Taxonomy" id="236787"/>
    <lineage>
        <taxon>Eukaryota</taxon>
        <taxon>Sar</taxon>
        <taxon>Stramenopiles</taxon>
        <taxon>Ochrophyta</taxon>
        <taxon>Dictyochophyceae</taxon>
        <taxon>Florenciellales</taxon>
        <taxon>Florenciella</taxon>
    </lineage>
</organism>
<sequence>MLTVIWTGCGIGLIILILLRLPSKDGSVQSFNVSTGLLGSPKTTDSKLQGFVWALVLLFLLLSGVRSTKLFNL</sequence>
<protein>
    <submittedName>
        <fullName evidence="2">Preprotein translocase subunit SecG</fullName>
    </submittedName>
</protein>
<keyword evidence="2" id="KW-0934">Plastid</keyword>
<name>A0A516ZA01_9STRA</name>
<keyword evidence="1" id="KW-0472">Membrane</keyword>
<proteinExistence type="predicted"/>
<gene>
    <name evidence="2" type="primary">secG</name>
</gene>
<dbReference type="EMBL" id="MK518352">
    <property type="protein sequence ID" value="QDR24519.1"/>
    <property type="molecule type" value="Genomic_DNA"/>
</dbReference>
<dbReference type="RefSeq" id="YP_009684433.1">
    <property type="nucleotide sequence ID" value="NC_044407.1"/>
</dbReference>
<keyword evidence="1" id="KW-0812">Transmembrane</keyword>
<accession>A0A516ZA01</accession>
<reference evidence="2" key="1">
    <citation type="journal article" date="2019" name="J. Phycol.">
        <title>Dictyochophyceae plastid genomes reveal unusual variability of their organization.</title>
        <authorList>
            <person name="Han K.Y."/>
            <person name="Maciszewski K."/>
            <person name="Graf L."/>
            <person name="Yang J.H."/>
            <person name="Andersen R.A."/>
            <person name="Karnkowska A."/>
            <person name="Yoon H.S."/>
        </authorList>
    </citation>
    <scope>NUCLEOTIDE SEQUENCE</scope>
</reference>
<evidence type="ECO:0000313" key="2">
    <source>
        <dbReference type="EMBL" id="QDR24519.1"/>
    </source>
</evidence>
<keyword evidence="2" id="KW-0150">Chloroplast</keyword>
<geneLocation type="chloroplast" evidence="2"/>
<feature type="transmembrane region" description="Helical" evidence="1">
    <location>
        <begin position="48"/>
        <end position="65"/>
    </location>
</feature>
<evidence type="ECO:0000256" key="1">
    <source>
        <dbReference type="SAM" id="Phobius"/>
    </source>
</evidence>
<dbReference type="AlphaFoldDB" id="A0A516ZA01"/>
<dbReference type="GeneID" id="41657375"/>
<keyword evidence="1" id="KW-1133">Transmembrane helix</keyword>